<feature type="compositionally biased region" description="Polar residues" evidence="5">
    <location>
        <begin position="551"/>
        <end position="577"/>
    </location>
</feature>
<keyword evidence="2" id="KW-0805">Transcription regulation</keyword>
<dbReference type="GO" id="GO:0016593">
    <property type="term" value="C:Cdc73/Paf1 complex"/>
    <property type="evidence" value="ECO:0007669"/>
    <property type="project" value="TreeGrafter"/>
</dbReference>
<feature type="compositionally biased region" description="Low complexity" evidence="5">
    <location>
        <begin position="61"/>
        <end position="70"/>
    </location>
</feature>
<dbReference type="SMART" id="SM00719">
    <property type="entry name" value="Plus3"/>
    <property type="match status" value="1"/>
</dbReference>
<feature type="compositionally biased region" description="Acidic residues" evidence="5">
    <location>
        <begin position="79"/>
        <end position="110"/>
    </location>
</feature>
<dbReference type="PANTHER" id="PTHR13115">
    <property type="entry name" value="RNA POLYMERASE-ASSOCIATED PROTEIN RTF1 HOMOLOG"/>
    <property type="match status" value="1"/>
</dbReference>
<feature type="domain" description="Plus3" evidence="6">
    <location>
        <begin position="187"/>
        <end position="320"/>
    </location>
</feature>
<dbReference type="Pfam" id="PF03126">
    <property type="entry name" value="Plus-3"/>
    <property type="match status" value="1"/>
</dbReference>
<evidence type="ECO:0000256" key="3">
    <source>
        <dbReference type="ARBA" id="ARBA00023163"/>
    </source>
</evidence>
<feature type="region of interest" description="Disordered" evidence="5">
    <location>
        <begin position="611"/>
        <end position="638"/>
    </location>
</feature>
<dbReference type="Gene3D" id="3.90.70.200">
    <property type="entry name" value="Plus-3 domain"/>
    <property type="match status" value="1"/>
</dbReference>
<keyword evidence="4" id="KW-0539">Nucleus</keyword>
<feature type="region of interest" description="Disordered" evidence="5">
    <location>
        <begin position="24"/>
        <end position="190"/>
    </location>
</feature>
<proteinExistence type="predicted"/>
<dbReference type="GO" id="GO:1990269">
    <property type="term" value="F:RNA polymerase II C-terminal domain phosphoserine binding"/>
    <property type="evidence" value="ECO:0007669"/>
    <property type="project" value="TreeGrafter"/>
</dbReference>
<accession>A0A7S3JUH0</accession>
<evidence type="ECO:0000256" key="5">
    <source>
        <dbReference type="SAM" id="MobiDB-lite"/>
    </source>
</evidence>
<dbReference type="SUPFAM" id="SSF159042">
    <property type="entry name" value="Plus3-like"/>
    <property type="match status" value="1"/>
</dbReference>
<organism evidence="7">
    <name type="scientific">Aureoumbra lagunensis</name>
    <dbReference type="NCBI Taxonomy" id="44058"/>
    <lineage>
        <taxon>Eukaryota</taxon>
        <taxon>Sar</taxon>
        <taxon>Stramenopiles</taxon>
        <taxon>Ochrophyta</taxon>
        <taxon>Pelagophyceae</taxon>
        <taxon>Pelagomonadales</taxon>
        <taxon>Aureoumbra</taxon>
    </lineage>
</organism>
<feature type="compositionally biased region" description="Acidic residues" evidence="5">
    <location>
        <begin position="177"/>
        <end position="190"/>
    </location>
</feature>
<feature type="compositionally biased region" description="Acidic residues" evidence="5">
    <location>
        <begin position="149"/>
        <end position="159"/>
    </location>
</feature>
<dbReference type="AlphaFoldDB" id="A0A7S3JUH0"/>
<feature type="region of interest" description="Disordered" evidence="5">
    <location>
        <begin position="532"/>
        <end position="590"/>
    </location>
</feature>
<evidence type="ECO:0000256" key="4">
    <source>
        <dbReference type="ARBA" id="ARBA00023242"/>
    </source>
</evidence>
<feature type="compositionally biased region" description="Polar residues" evidence="5">
    <location>
        <begin position="612"/>
        <end position="622"/>
    </location>
</feature>
<keyword evidence="3" id="KW-0804">Transcription</keyword>
<evidence type="ECO:0000256" key="2">
    <source>
        <dbReference type="ARBA" id="ARBA00023015"/>
    </source>
</evidence>
<gene>
    <name evidence="7" type="ORF">ALAG00032_LOCUS6114</name>
</gene>
<feature type="compositionally biased region" description="Basic residues" evidence="5">
    <location>
        <begin position="115"/>
        <end position="145"/>
    </location>
</feature>
<name>A0A7S3JUH0_9STRA</name>
<dbReference type="InterPro" id="IPR004343">
    <property type="entry name" value="Plus-3_dom"/>
</dbReference>
<dbReference type="GO" id="GO:0003677">
    <property type="term" value="F:DNA binding"/>
    <property type="evidence" value="ECO:0007669"/>
    <property type="project" value="InterPro"/>
</dbReference>
<evidence type="ECO:0000256" key="1">
    <source>
        <dbReference type="ARBA" id="ARBA00004123"/>
    </source>
</evidence>
<evidence type="ECO:0000259" key="6">
    <source>
        <dbReference type="PROSITE" id="PS51360"/>
    </source>
</evidence>
<feature type="compositionally biased region" description="Basic and acidic residues" evidence="5">
    <location>
        <begin position="160"/>
        <end position="169"/>
    </location>
</feature>
<feature type="compositionally biased region" description="Basic and acidic residues" evidence="5">
    <location>
        <begin position="24"/>
        <end position="48"/>
    </location>
</feature>
<comment type="subcellular location">
    <subcellularLocation>
        <location evidence="1">Nucleus</location>
    </subcellularLocation>
</comment>
<dbReference type="PROSITE" id="PS51360">
    <property type="entry name" value="PLUS3"/>
    <property type="match status" value="1"/>
</dbReference>
<protein>
    <recommendedName>
        <fullName evidence="6">Plus3 domain-containing protein</fullName>
    </recommendedName>
</protein>
<reference evidence="7" key="1">
    <citation type="submission" date="2021-01" db="EMBL/GenBank/DDBJ databases">
        <authorList>
            <person name="Corre E."/>
            <person name="Pelletier E."/>
            <person name="Niang G."/>
            <person name="Scheremetjew M."/>
            <person name="Finn R."/>
            <person name="Kale V."/>
            <person name="Holt S."/>
            <person name="Cochrane G."/>
            <person name="Meng A."/>
            <person name="Brown T."/>
            <person name="Cohen L."/>
        </authorList>
    </citation>
    <scope>NUCLEOTIDE SEQUENCE</scope>
    <source>
        <strain evidence="7">CCMP1510</strain>
    </source>
</reference>
<sequence>MDVEKEEEAARSMTAMEREIAEAEAYEREKEEAELRRAQETRVTRSSEKISATQRGKVQGKAAARAQLAAERARKKRDEDDEISQDEEDEEEEEEIDESEEESDDDDEEYGVVSKSKKRKRIKGSKKKIPKTRKKQNKIKRRSTKHYSEEDDASEEDSFSEDRRRDKVIESTSDEARSEEEEEEGEEVDLETINKNRLTRQWLREFVVAPWFDDIVIGQYVRLGIGQGNDKVMQYRLCEVTGVKIVAERPYSLEDIMTEKRLVLRIGRNERVWKMDTISNTRISWQELEKWKSKLLEDRMKIPSKKKLFARRKKFKDTFYAKSKGKKSDAEVAEKVQARQLFFEKTGFKGKDSRGNAIKIHSVNSTILGTRYKHQFCAARDEFLEALIKAASFLQNEDPSLATDAHNLDEMDDEMRMETEFDANLNELSNKIYTARTKVNRHEDEQENDDSITDANTQADHRAFLFEKLDQIRKKYNAARSTLNDITKNLIDPSMKKLATANTRGNQLHQLNKGKMQQNWQIDLAYGDKKSENNSEASIFGRRATKPQLLWATNKSTTPPPSNNDTSSHEASQSNANEQDDPAPNESSLLPISRPSARVVDASEFDHILQASLASPTTNQRSIDSEQQEPRERKGMSLTEYLAKARQNAAASTTSTT</sequence>
<dbReference type="InterPro" id="IPR036128">
    <property type="entry name" value="Plus3-like_sf"/>
</dbReference>
<dbReference type="EMBL" id="HBIJ01008650">
    <property type="protein sequence ID" value="CAE0365372.1"/>
    <property type="molecule type" value="Transcribed_RNA"/>
</dbReference>
<dbReference type="PANTHER" id="PTHR13115:SF8">
    <property type="entry name" value="RNA POLYMERASE-ASSOCIATED PROTEIN RTF1 HOMOLOG"/>
    <property type="match status" value="1"/>
</dbReference>
<evidence type="ECO:0000313" key="7">
    <source>
        <dbReference type="EMBL" id="CAE0365372.1"/>
    </source>
</evidence>